<accession>A0A0C5G4E8</accession>
<feature type="compositionally biased region" description="Polar residues" evidence="3">
    <location>
        <begin position="38"/>
        <end position="50"/>
    </location>
</feature>
<evidence type="ECO:0000256" key="2">
    <source>
        <dbReference type="PROSITE-ProRule" id="PRU00169"/>
    </source>
</evidence>
<feature type="modified residue" description="4-aspartylphosphate" evidence="2">
    <location>
        <position position="128"/>
    </location>
</feature>
<dbReference type="Pfam" id="PF00072">
    <property type="entry name" value="Response_reg"/>
    <property type="match status" value="1"/>
</dbReference>
<dbReference type="Pfam" id="PF07228">
    <property type="entry name" value="SpoIIE"/>
    <property type="match status" value="1"/>
</dbReference>
<proteinExistence type="predicted"/>
<dbReference type="InterPro" id="IPR011006">
    <property type="entry name" value="CheY-like_superfamily"/>
</dbReference>
<feature type="region of interest" description="Disordered" evidence="3">
    <location>
        <begin position="1"/>
        <end position="72"/>
    </location>
</feature>
<dbReference type="Proteomes" id="UP000032234">
    <property type="component" value="Chromosome"/>
</dbReference>
<dbReference type="CDD" id="cd00156">
    <property type="entry name" value="REC"/>
    <property type="match status" value="1"/>
</dbReference>
<dbReference type="KEGG" id="scw:TU94_17960"/>
<dbReference type="GO" id="GO:0016791">
    <property type="term" value="F:phosphatase activity"/>
    <property type="evidence" value="ECO:0007669"/>
    <property type="project" value="TreeGrafter"/>
</dbReference>
<dbReference type="RefSeq" id="WP_044382984.1">
    <property type="nucleotide sequence ID" value="NZ_CP010849.1"/>
</dbReference>
<keyword evidence="1" id="KW-0378">Hydrolase</keyword>
<dbReference type="Gene3D" id="3.60.40.10">
    <property type="entry name" value="PPM-type phosphatase domain"/>
    <property type="match status" value="1"/>
</dbReference>
<dbReference type="SMART" id="SM00331">
    <property type="entry name" value="PP2C_SIG"/>
    <property type="match status" value="1"/>
</dbReference>
<dbReference type="InterPro" id="IPR001932">
    <property type="entry name" value="PPM-type_phosphatase-like_dom"/>
</dbReference>
<dbReference type="PROSITE" id="PS50110">
    <property type="entry name" value="RESPONSE_REGULATORY"/>
    <property type="match status" value="1"/>
</dbReference>
<dbReference type="Gene3D" id="3.40.50.2300">
    <property type="match status" value="1"/>
</dbReference>
<evidence type="ECO:0000256" key="1">
    <source>
        <dbReference type="ARBA" id="ARBA00022801"/>
    </source>
</evidence>
<dbReference type="PANTHER" id="PTHR43156:SF2">
    <property type="entry name" value="STAGE II SPORULATION PROTEIN E"/>
    <property type="match status" value="1"/>
</dbReference>
<dbReference type="InterPro" id="IPR052016">
    <property type="entry name" value="Bact_Sigma-Reg"/>
</dbReference>
<dbReference type="AlphaFoldDB" id="A0A0C5G4E8"/>
<keyword evidence="6" id="KW-1185">Reference proteome</keyword>
<dbReference type="FunFam" id="3.60.40.10:FF:000057">
    <property type="entry name" value="Phosphatase"/>
    <property type="match status" value="1"/>
</dbReference>
<organism evidence="5 6">
    <name type="scientific">Streptomyces cyaneogriseus subsp. noncyanogenus</name>
    <dbReference type="NCBI Taxonomy" id="477245"/>
    <lineage>
        <taxon>Bacteria</taxon>
        <taxon>Bacillati</taxon>
        <taxon>Actinomycetota</taxon>
        <taxon>Actinomycetes</taxon>
        <taxon>Kitasatosporales</taxon>
        <taxon>Streptomycetaceae</taxon>
        <taxon>Streptomyces</taxon>
    </lineage>
</organism>
<dbReference type="InterPro" id="IPR001789">
    <property type="entry name" value="Sig_transdc_resp-reg_receiver"/>
</dbReference>
<dbReference type="InterPro" id="IPR036457">
    <property type="entry name" value="PPM-type-like_dom_sf"/>
</dbReference>
<dbReference type="EMBL" id="CP010849">
    <property type="protein sequence ID" value="AJP03079.1"/>
    <property type="molecule type" value="Genomic_DNA"/>
</dbReference>
<reference evidence="5 6" key="1">
    <citation type="submission" date="2015-02" db="EMBL/GenBank/DDBJ databases">
        <title>Genome sequence of thermotolerant Streptomyces cyaneogriseus subsp. Noncyanogenus NMWT1, the producer of nematocidal antibiotics nemadectin.</title>
        <authorList>
            <person name="Wang H."/>
            <person name="Li C."/>
            <person name="Xiang W."/>
            <person name="Wang X."/>
        </authorList>
    </citation>
    <scope>NUCLEOTIDE SEQUENCE [LARGE SCALE GENOMIC DNA]</scope>
    <source>
        <strain evidence="5 6">NMWT 1</strain>
    </source>
</reference>
<evidence type="ECO:0000259" key="4">
    <source>
        <dbReference type="PROSITE" id="PS50110"/>
    </source>
</evidence>
<dbReference type="SMART" id="SM00448">
    <property type="entry name" value="REC"/>
    <property type="match status" value="1"/>
</dbReference>
<evidence type="ECO:0000313" key="6">
    <source>
        <dbReference type="Proteomes" id="UP000032234"/>
    </source>
</evidence>
<sequence length="465" mass="49944">MPVPVPRPRAIPAVESGQAQAASAGGRTSAEHSEARAAQTQDAAENTTHTIDPADTGKPRNAETARNTAENSAPTNLTLLLIEDDPAGSPIVPDLLDQAGKPIRVRTARNLTEAERLLTDDVHCILLDLALPAPGRVGDGDDDELAVLRHVLELAPRHAVLALTASNDAERGAEAVRVGAQDYLFRDELDGRLLSRAIRYAVERKRSESAERRLAEGRLRAQENRRLERGLLPTPLLEGSPLRFAARYRPGRSRALLGGDFYDVVRTPDGTVHAMIGDVCGHGPDEAALGVELRIAWRALTLAGLCGDELLGTLQEVLEHERSDDEIFATLCAVDIAPDGRRAGLCLAGHPAPLIAAPGRPARLLPYDNNGPALGLLPGARWPRMQVELGAEWTLMLYTDGLIEGRVGAGRERLGQEGMVEMVGRQLAQGLRGEELLQAAVNEVRDLNGGELTDDVAVLLLDRVP</sequence>
<dbReference type="HOGENOM" id="CLU_035411_0_0_11"/>
<name>A0A0C5G4E8_9ACTN</name>
<feature type="domain" description="Response regulatory" evidence="4">
    <location>
        <begin position="78"/>
        <end position="201"/>
    </location>
</feature>
<evidence type="ECO:0000313" key="5">
    <source>
        <dbReference type="EMBL" id="AJP03079.1"/>
    </source>
</evidence>
<dbReference type="PANTHER" id="PTHR43156">
    <property type="entry name" value="STAGE II SPORULATION PROTEIN E-RELATED"/>
    <property type="match status" value="1"/>
</dbReference>
<dbReference type="GO" id="GO:0000160">
    <property type="term" value="P:phosphorelay signal transduction system"/>
    <property type="evidence" value="ECO:0007669"/>
    <property type="project" value="InterPro"/>
</dbReference>
<protein>
    <submittedName>
        <fullName evidence="5">Phosphatase</fullName>
    </submittedName>
</protein>
<dbReference type="SUPFAM" id="SSF52172">
    <property type="entry name" value="CheY-like"/>
    <property type="match status" value="1"/>
</dbReference>
<dbReference type="PATRIC" id="fig|477245.3.peg.3797"/>
<evidence type="ECO:0000256" key="3">
    <source>
        <dbReference type="SAM" id="MobiDB-lite"/>
    </source>
</evidence>
<keyword evidence="2" id="KW-0597">Phosphoprotein</keyword>
<gene>
    <name evidence="5" type="ORF">TU94_17960</name>
</gene>
<dbReference type="STRING" id="477245.TU94_17960"/>
<feature type="compositionally biased region" description="Low complexity" evidence="3">
    <location>
        <begin position="10"/>
        <end position="26"/>
    </location>
</feature>